<evidence type="ECO:0000256" key="2">
    <source>
        <dbReference type="ARBA" id="ARBA00022448"/>
    </source>
</evidence>
<comment type="similarity">
    <text evidence="8">Belongs to the TRAP transporter small permease family.</text>
</comment>
<evidence type="ECO:0000256" key="1">
    <source>
        <dbReference type="ARBA" id="ARBA00004429"/>
    </source>
</evidence>
<evidence type="ECO:0000259" key="10">
    <source>
        <dbReference type="Pfam" id="PF04290"/>
    </source>
</evidence>
<reference evidence="11 12" key="1">
    <citation type="submission" date="2018-06" db="EMBL/GenBank/DDBJ databases">
        <title>Extensive metabolic versatility and redundancy in microbially diverse, dynamic hydrothermal sediments.</title>
        <authorList>
            <person name="Dombrowski N."/>
            <person name="Teske A."/>
            <person name="Baker B.J."/>
        </authorList>
    </citation>
    <scope>NUCLEOTIDE SEQUENCE [LARGE SCALE GENOMIC DNA]</scope>
    <source>
        <strain evidence="11">B7_G13</strain>
    </source>
</reference>
<accession>A0A662D6Z3</accession>
<evidence type="ECO:0000256" key="3">
    <source>
        <dbReference type="ARBA" id="ARBA00022475"/>
    </source>
</evidence>
<comment type="subcellular location">
    <subcellularLocation>
        <location evidence="1">Cell inner membrane</location>
        <topology evidence="1">Multi-pass membrane protein</topology>
    </subcellularLocation>
</comment>
<evidence type="ECO:0000256" key="6">
    <source>
        <dbReference type="ARBA" id="ARBA00022989"/>
    </source>
</evidence>
<gene>
    <name evidence="11" type="ORF">DRZ78_00400</name>
</gene>
<evidence type="ECO:0000313" key="12">
    <source>
        <dbReference type="Proteomes" id="UP000277457"/>
    </source>
</evidence>
<dbReference type="PANTHER" id="PTHR35011:SF2">
    <property type="entry name" value="2,3-DIKETO-L-GULONATE TRAP TRANSPORTER SMALL PERMEASE PROTEIN YIAM"/>
    <property type="match status" value="1"/>
</dbReference>
<evidence type="ECO:0000313" key="11">
    <source>
        <dbReference type="EMBL" id="RLE08760.1"/>
    </source>
</evidence>
<dbReference type="AlphaFoldDB" id="A0A662D6Z3"/>
<dbReference type="EMBL" id="QMPY01000008">
    <property type="protein sequence ID" value="RLE08760.1"/>
    <property type="molecule type" value="Genomic_DNA"/>
</dbReference>
<dbReference type="InterPro" id="IPR007387">
    <property type="entry name" value="TRAP_DctQ"/>
</dbReference>
<evidence type="ECO:0000256" key="8">
    <source>
        <dbReference type="ARBA" id="ARBA00038436"/>
    </source>
</evidence>
<keyword evidence="4" id="KW-0997">Cell inner membrane</keyword>
<dbReference type="InterPro" id="IPR055348">
    <property type="entry name" value="DctQ"/>
</dbReference>
<feature type="domain" description="Tripartite ATP-independent periplasmic transporters DctQ component" evidence="10">
    <location>
        <begin position="28"/>
        <end position="146"/>
    </location>
</feature>
<comment type="caution">
    <text evidence="11">The sequence shown here is derived from an EMBL/GenBank/DDBJ whole genome shotgun (WGS) entry which is preliminary data.</text>
</comment>
<evidence type="ECO:0000256" key="4">
    <source>
        <dbReference type="ARBA" id="ARBA00022519"/>
    </source>
</evidence>
<keyword evidence="6 9" id="KW-1133">Transmembrane helix</keyword>
<evidence type="ECO:0000256" key="9">
    <source>
        <dbReference type="SAM" id="Phobius"/>
    </source>
</evidence>
<feature type="transmembrane region" description="Helical" evidence="9">
    <location>
        <begin position="12"/>
        <end position="36"/>
    </location>
</feature>
<keyword evidence="3" id="KW-1003">Cell membrane</keyword>
<proteinExistence type="inferred from homology"/>
<dbReference type="Proteomes" id="UP000277457">
    <property type="component" value="Unassembled WGS sequence"/>
</dbReference>
<keyword evidence="2" id="KW-0813">Transport</keyword>
<feature type="transmembrane region" description="Helical" evidence="9">
    <location>
        <begin position="87"/>
        <end position="109"/>
    </location>
</feature>
<feature type="transmembrane region" description="Helical" evidence="9">
    <location>
        <begin position="48"/>
        <end position="67"/>
    </location>
</feature>
<dbReference type="Pfam" id="PF04290">
    <property type="entry name" value="DctQ"/>
    <property type="match status" value="1"/>
</dbReference>
<organism evidence="11 12">
    <name type="scientific">Aerophobetes bacterium</name>
    <dbReference type="NCBI Taxonomy" id="2030807"/>
    <lineage>
        <taxon>Bacteria</taxon>
        <taxon>Candidatus Aerophobota</taxon>
    </lineage>
</organism>
<dbReference type="GO" id="GO:0022857">
    <property type="term" value="F:transmembrane transporter activity"/>
    <property type="evidence" value="ECO:0007669"/>
    <property type="project" value="TreeGrafter"/>
</dbReference>
<dbReference type="GO" id="GO:0015740">
    <property type="term" value="P:C4-dicarboxylate transport"/>
    <property type="evidence" value="ECO:0007669"/>
    <property type="project" value="TreeGrafter"/>
</dbReference>
<keyword evidence="7 9" id="KW-0472">Membrane</keyword>
<sequence length="172" mass="20387">MKSIKSISKKIFDLLEVHLASVIFMTLFFCIVIQVFSRYVLNRPLPPLFELSIYSFVWVIFLGAPLAKRYRKHLRFDILFRKFPKRIQLLSEIVFDSLTNVVLLVIFVPTVKYTAWNYSIKSSVLRVPWTYLLLCFPIFIVLLFIHNSVWIYYHLRELLGKGTPSLEVPPWQ</sequence>
<protein>
    <submittedName>
        <fullName evidence="11">TRAP transporter small permease</fullName>
    </submittedName>
</protein>
<feature type="transmembrane region" description="Helical" evidence="9">
    <location>
        <begin position="129"/>
        <end position="153"/>
    </location>
</feature>
<dbReference type="GO" id="GO:0005886">
    <property type="term" value="C:plasma membrane"/>
    <property type="evidence" value="ECO:0007669"/>
    <property type="project" value="UniProtKB-SubCell"/>
</dbReference>
<evidence type="ECO:0000256" key="7">
    <source>
        <dbReference type="ARBA" id="ARBA00023136"/>
    </source>
</evidence>
<keyword evidence="5 9" id="KW-0812">Transmembrane</keyword>
<evidence type="ECO:0000256" key="5">
    <source>
        <dbReference type="ARBA" id="ARBA00022692"/>
    </source>
</evidence>
<name>A0A662D6Z3_UNCAE</name>
<dbReference type="PANTHER" id="PTHR35011">
    <property type="entry name" value="2,3-DIKETO-L-GULONATE TRAP TRANSPORTER SMALL PERMEASE PROTEIN YIAM"/>
    <property type="match status" value="1"/>
</dbReference>